<evidence type="ECO:0000256" key="1">
    <source>
        <dbReference type="ARBA" id="ARBA00010333"/>
    </source>
</evidence>
<evidence type="ECO:0000313" key="4">
    <source>
        <dbReference type="EMBL" id="AIY67645.1"/>
    </source>
</evidence>
<organism evidence="4 5">
    <name type="scientific">Pseudoalteromonas piratica</name>
    <dbReference type="NCBI Taxonomy" id="1348114"/>
    <lineage>
        <taxon>Bacteria</taxon>
        <taxon>Pseudomonadati</taxon>
        <taxon>Pseudomonadota</taxon>
        <taxon>Gammaproteobacteria</taxon>
        <taxon>Alteromonadales</taxon>
        <taxon>Pseudoalteromonadaceae</taxon>
        <taxon>Pseudoalteromonas</taxon>
    </lineage>
</organism>
<dbReference type="EMBL" id="CP009889">
    <property type="protein sequence ID" value="AIY67645.1"/>
    <property type="molecule type" value="Genomic_DNA"/>
</dbReference>
<proteinExistence type="inferred from homology"/>
<dbReference type="PANTHER" id="PTHR35936">
    <property type="entry name" value="MEMBRANE-BOUND LYTIC MUREIN TRANSGLYCOSYLASE F"/>
    <property type="match status" value="1"/>
</dbReference>
<accession>A0A0A7ELV8</accession>
<reference evidence="4 5" key="1">
    <citation type="submission" date="2014-11" db="EMBL/GenBank/DDBJ databases">
        <title>Complete Genome Sequence of Pseudoalteromonas sp. Strain OCN003 Isolated from Kaneohe Bay, Oahu, Hawaii.</title>
        <authorList>
            <person name="Beurmann S."/>
            <person name="Videau P."/>
            <person name="Ushijima B."/>
            <person name="Smith A.M."/>
            <person name="Aeby G.S."/>
            <person name="Callahan S.M."/>
            <person name="Belcaid M."/>
        </authorList>
    </citation>
    <scope>NUCLEOTIDE SEQUENCE [LARGE SCALE GENOMIC DNA]</scope>
    <source>
        <strain evidence="4 5">OCN003</strain>
    </source>
</reference>
<dbReference type="HOGENOM" id="CLU_064076_9_0_6"/>
<dbReference type="AlphaFoldDB" id="A0A0A7ELV8"/>
<dbReference type="InterPro" id="IPR001638">
    <property type="entry name" value="Solute-binding_3/MltF_N"/>
</dbReference>
<comment type="similarity">
    <text evidence="1">Belongs to the bacterial solute-binding protein 3 family.</text>
</comment>
<dbReference type="SMART" id="SM00062">
    <property type="entry name" value="PBPb"/>
    <property type="match status" value="1"/>
</dbReference>
<evidence type="ECO:0000259" key="3">
    <source>
        <dbReference type="SMART" id="SM00062"/>
    </source>
</evidence>
<evidence type="ECO:0000313" key="5">
    <source>
        <dbReference type="Proteomes" id="UP000030341"/>
    </source>
</evidence>
<dbReference type="STRING" id="1348114.OM33_15445"/>
<gene>
    <name evidence="4" type="ORF">OM33_15445</name>
</gene>
<name>A0A0A7ELV8_9GAMM</name>
<dbReference type="eggNOG" id="COG0834">
    <property type="taxonomic scope" value="Bacteria"/>
</dbReference>
<dbReference type="SUPFAM" id="SSF53850">
    <property type="entry name" value="Periplasmic binding protein-like II"/>
    <property type="match status" value="1"/>
</dbReference>
<protein>
    <recommendedName>
        <fullName evidence="3">Solute-binding protein family 3/N-terminal domain-containing protein</fullName>
    </recommendedName>
</protein>
<dbReference type="Proteomes" id="UP000030341">
    <property type="component" value="Chromosome 2"/>
</dbReference>
<dbReference type="Pfam" id="PF00497">
    <property type="entry name" value="SBP_bac_3"/>
    <property type="match status" value="1"/>
</dbReference>
<dbReference type="KEGG" id="pseo:OM33_15445"/>
<feature type="domain" description="Solute-binding protein family 3/N-terminal" evidence="3">
    <location>
        <begin position="13"/>
        <end position="234"/>
    </location>
</feature>
<sequence>MCCFCSLKVTAETFTVLSYHSANPPYTFIQNKKMKGIFPDIFNRISELTGHQFNFVSFSVARGLNLFDQGKIDIEPGVNPLWRRHTKLPGIYTDFYALSREVVISKKYNQEKSPLDLYGKVLGIVRGYRYGDFETHFADNKIVKIDVRSELELLTQLNHGRIDHAIMGEATADYYQKVNHAMQFTPVLMVSELPVAMRLQPHLTSLQAQLNDVLQKMTENGEIAKIYAKYGTRP</sequence>
<dbReference type="PANTHER" id="PTHR35936:SF35">
    <property type="entry name" value="L-CYSTINE-BINDING PROTEIN TCYJ"/>
    <property type="match status" value="1"/>
</dbReference>
<keyword evidence="2" id="KW-0732">Signal</keyword>
<keyword evidence="5" id="KW-1185">Reference proteome</keyword>
<evidence type="ECO:0000256" key="2">
    <source>
        <dbReference type="ARBA" id="ARBA00022729"/>
    </source>
</evidence>
<dbReference type="Gene3D" id="3.40.190.10">
    <property type="entry name" value="Periplasmic binding protein-like II"/>
    <property type="match status" value="2"/>
</dbReference>